<protein>
    <submittedName>
        <fullName evidence="2">Dynein regulatory complex protein 11</fullName>
        <ecNumber evidence="2">2.3.1.85</ecNumber>
    </submittedName>
</protein>
<dbReference type="PANTHER" id="PTHR14690:SF0">
    <property type="entry name" value="IQ MOTIF CONTAINING WITH AAA DOMAIN 1"/>
    <property type="match status" value="1"/>
</dbReference>
<gene>
    <name evidence="2" type="primary">IQCA1_2</name>
    <name evidence="2" type="ORF">SK128_024583</name>
</gene>
<dbReference type="InterPro" id="IPR052267">
    <property type="entry name" value="N-DRC_Component"/>
</dbReference>
<organism evidence="2 3">
    <name type="scientific">Halocaridina rubra</name>
    <name type="common">Hawaiian red shrimp</name>
    <dbReference type="NCBI Taxonomy" id="373956"/>
    <lineage>
        <taxon>Eukaryota</taxon>
        <taxon>Metazoa</taxon>
        <taxon>Ecdysozoa</taxon>
        <taxon>Arthropoda</taxon>
        <taxon>Crustacea</taxon>
        <taxon>Multicrustacea</taxon>
        <taxon>Malacostraca</taxon>
        <taxon>Eumalacostraca</taxon>
        <taxon>Eucarida</taxon>
        <taxon>Decapoda</taxon>
        <taxon>Pleocyemata</taxon>
        <taxon>Caridea</taxon>
        <taxon>Atyoidea</taxon>
        <taxon>Atyidae</taxon>
        <taxon>Halocaridina</taxon>
    </lineage>
</organism>
<keyword evidence="3" id="KW-1185">Reference proteome</keyword>
<dbReference type="PANTHER" id="PTHR14690">
    <property type="entry name" value="IQ MOTIF CONTAINING WITH AAA DOMAIN 1"/>
    <property type="match status" value="1"/>
</dbReference>
<sequence length="123" mass="14548">MIISTDVWAVRDIEKNPKERPEEDMIESEQRTRIEIEIRKQVDYLMRQELQKLKEDVEGEKRGAKKKKRMKRGGKKGKKRKEKDLTPDRTTESLFEEMVLNGKSINMNVQLLITCPNKNTCLE</sequence>
<feature type="region of interest" description="Disordered" evidence="1">
    <location>
        <begin position="55"/>
        <end position="91"/>
    </location>
</feature>
<feature type="compositionally biased region" description="Basic and acidic residues" evidence="1">
    <location>
        <begin position="82"/>
        <end position="91"/>
    </location>
</feature>
<dbReference type="GO" id="GO:0004312">
    <property type="term" value="F:fatty acid synthase activity"/>
    <property type="evidence" value="ECO:0007669"/>
    <property type="project" value="UniProtKB-EC"/>
</dbReference>
<dbReference type="Proteomes" id="UP001381693">
    <property type="component" value="Unassembled WGS sequence"/>
</dbReference>
<accession>A0AAN8XAF0</accession>
<name>A0AAN8XAF0_HALRR</name>
<dbReference type="EC" id="2.3.1.85" evidence="2"/>
<dbReference type="AlphaFoldDB" id="A0AAN8XAF0"/>
<evidence type="ECO:0000256" key="1">
    <source>
        <dbReference type="SAM" id="MobiDB-lite"/>
    </source>
</evidence>
<proteinExistence type="predicted"/>
<dbReference type="EMBL" id="JAXCGZ010005808">
    <property type="protein sequence ID" value="KAK7080742.1"/>
    <property type="molecule type" value="Genomic_DNA"/>
</dbReference>
<keyword evidence="2" id="KW-0808">Transferase</keyword>
<evidence type="ECO:0000313" key="3">
    <source>
        <dbReference type="Proteomes" id="UP001381693"/>
    </source>
</evidence>
<keyword evidence="2" id="KW-0012">Acyltransferase</keyword>
<feature type="compositionally biased region" description="Basic residues" evidence="1">
    <location>
        <begin position="63"/>
        <end position="81"/>
    </location>
</feature>
<evidence type="ECO:0000313" key="2">
    <source>
        <dbReference type="EMBL" id="KAK7080742.1"/>
    </source>
</evidence>
<reference evidence="2 3" key="1">
    <citation type="submission" date="2023-11" db="EMBL/GenBank/DDBJ databases">
        <title>Halocaridina rubra genome assembly.</title>
        <authorList>
            <person name="Smith C."/>
        </authorList>
    </citation>
    <scope>NUCLEOTIDE SEQUENCE [LARGE SCALE GENOMIC DNA]</scope>
    <source>
        <strain evidence="2">EP-1</strain>
        <tissue evidence="2">Whole</tissue>
    </source>
</reference>
<comment type="caution">
    <text evidence="2">The sequence shown here is derived from an EMBL/GenBank/DDBJ whole genome shotgun (WGS) entry which is preliminary data.</text>
</comment>